<evidence type="ECO:0000313" key="4">
    <source>
        <dbReference type="Proteomes" id="UP000223445"/>
    </source>
</evidence>
<evidence type="ECO:0000313" key="1">
    <source>
        <dbReference type="EMBL" id="PED16490.1"/>
    </source>
</evidence>
<accession>A0A9X6U5F1</accession>
<sequence length="326" mass="37097">MNPIVQMGIDLYHNRVANYSATEAQEMLRKSLAEVAGVEDGKISYKAMRKNKTAIFEILEETLEQLVSEGLEDQFSEFAEIRNLKMGDTNVFKIKNADLFHIAVTADGHGNHLRQRVKDDQEISVVPRTYQIKIYEEFHRFLTGKIDWTDMINTISKSFLVKLRNDIYDAVYTSYDKLKAPYQESGKFELEKLTEIAAHVEAQTGSDVTILGTKKALAKISPELVSDRMKDEFNATGFYGRIAGYDTREIKQSHKMNSHEFAINDDFLMVIPTSIDKFVKIVNEGDAIILETEAGKNADLTLEYDFIMKQGIMVNTASQYGIYRLA</sequence>
<dbReference type="EMBL" id="NVMD01000002">
    <property type="protein sequence ID" value="PED16490.1"/>
    <property type="molecule type" value="Genomic_DNA"/>
</dbReference>
<organism evidence="1 3">
    <name type="scientific">Bacillus thuringiensis</name>
    <dbReference type="NCBI Taxonomy" id="1428"/>
    <lineage>
        <taxon>Bacteria</taxon>
        <taxon>Bacillati</taxon>
        <taxon>Bacillota</taxon>
        <taxon>Bacilli</taxon>
        <taxon>Bacillales</taxon>
        <taxon>Bacillaceae</taxon>
        <taxon>Bacillus</taxon>
        <taxon>Bacillus cereus group</taxon>
    </lineage>
</organism>
<evidence type="ECO:0000313" key="3">
    <source>
        <dbReference type="Proteomes" id="UP000220127"/>
    </source>
</evidence>
<dbReference type="AlphaFoldDB" id="A0A9X6U5F1"/>
<gene>
    <name evidence="2" type="ORF">COE48_04620</name>
    <name evidence="1" type="ORF">CON01_01230</name>
</gene>
<reference evidence="3 4" key="1">
    <citation type="submission" date="2017-09" db="EMBL/GenBank/DDBJ databases">
        <title>Large-scale bioinformatics analysis of Bacillus genomes uncovers conserved roles of natural products in bacterial physiology.</title>
        <authorList>
            <consortium name="Agbiome Team Llc"/>
            <person name="Bleich R.M."/>
            <person name="Grubbs K.J."/>
            <person name="Santa Maria K.C."/>
            <person name="Allen S.E."/>
            <person name="Farag S."/>
            <person name="Shank E.A."/>
            <person name="Bowers A."/>
        </authorList>
    </citation>
    <scope>NUCLEOTIDE SEQUENCE [LARGE SCALE GENOMIC DNA]</scope>
    <source>
        <strain evidence="2 4">AFS030179</strain>
        <strain evidence="1 3">AFS094940</strain>
    </source>
</reference>
<dbReference type="Proteomes" id="UP000220127">
    <property type="component" value="Unassembled WGS sequence"/>
</dbReference>
<dbReference type="RefSeq" id="WP_088011415.1">
    <property type="nucleotide sequence ID" value="NZ_JAUORE010000003.1"/>
</dbReference>
<proteinExistence type="predicted"/>
<protein>
    <submittedName>
        <fullName evidence="1">Uncharacterized protein</fullName>
    </submittedName>
</protein>
<dbReference type="Proteomes" id="UP000223445">
    <property type="component" value="Unassembled WGS sequence"/>
</dbReference>
<evidence type="ECO:0000313" key="2">
    <source>
        <dbReference type="EMBL" id="PGZ04868.1"/>
    </source>
</evidence>
<name>A0A9X6U5F1_BACTU</name>
<dbReference type="EMBL" id="NUPM01000005">
    <property type="protein sequence ID" value="PGZ04868.1"/>
    <property type="molecule type" value="Genomic_DNA"/>
</dbReference>
<comment type="caution">
    <text evidence="1">The sequence shown here is derived from an EMBL/GenBank/DDBJ whole genome shotgun (WGS) entry which is preliminary data.</text>
</comment>